<dbReference type="OrthoDB" id="7365202at2"/>
<sequence length="71" mass="8007">MRFLPYVLVAFMAAPILIWAFIQFVVLRPGSLTRFAPDMLFQVLSLGTITLAAFVLLAVWMSRMIARTSQS</sequence>
<evidence type="ECO:0008006" key="4">
    <source>
        <dbReference type="Google" id="ProtNLM"/>
    </source>
</evidence>
<feature type="transmembrane region" description="Helical" evidence="1">
    <location>
        <begin position="39"/>
        <end position="61"/>
    </location>
</feature>
<name>A0A1N7IKG9_9PROT</name>
<accession>A0A1N7IKG9</accession>
<keyword evidence="1" id="KW-0472">Membrane</keyword>
<dbReference type="Proteomes" id="UP000185678">
    <property type="component" value="Unassembled WGS sequence"/>
</dbReference>
<protein>
    <recommendedName>
        <fullName evidence="4">Solute:sodium symporter small subunit</fullName>
    </recommendedName>
</protein>
<gene>
    <name evidence="2" type="ORF">SAMN05421779_101269</name>
</gene>
<evidence type="ECO:0000313" key="3">
    <source>
        <dbReference type="Proteomes" id="UP000185678"/>
    </source>
</evidence>
<dbReference type="RefSeq" id="WP_076398231.1">
    <property type="nucleotide sequence ID" value="NZ_FTOA01000001.1"/>
</dbReference>
<dbReference type="EMBL" id="FTOA01000001">
    <property type="protein sequence ID" value="SIS37568.1"/>
    <property type="molecule type" value="Genomic_DNA"/>
</dbReference>
<proteinExistence type="predicted"/>
<evidence type="ECO:0000256" key="1">
    <source>
        <dbReference type="SAM" id="Phobius"/>
    </source>
</evidence>
<feature type="transmembrane region" description="Helical" evidence="1">
    <location>
        <begin position="7"/>
        <end position="27"/>
    </location>
</feature>
<dbReference type="AlphaFoldDB" id="A0A1N7IKG9"/>
<keyword evidence="1" id="KW-0812">Transmembrane</keyword>
<organism evidence="2 3">
    <name type="scientific">Insolitispirillum peregrinum</name>
    <dbReference type="NCBI Taxonomy" id="80876"/>
    <lineage>
        <taxon>Bacteria</taxon>
        <taxon>Pseudomonadati</taxon>
        <taxon>Pseudomonadota</taxon>
        <taxon>Alphaproteobacteria</taxon>
        <taxon>Rhodospirillales</taxon>
        <taxon>Novispirillaceae</taxon>
        <taxon>Insolitispirillum</taxon>
    </lineage>
</organism>
<reference evidence="2 3" key="1">
    <citation type="submission" date="2017-01" db="EMBL/GenBank/DDBJ databases">
        <authorList>
            <person name="Mah S.A."/>
            <person name="Swanson W.J."/>
            <person name="Moy G.W."/>
            <person name="Vacquier V.D."/>
        </authorList>
    </citation>
    <scope>NUCLEOTIDE SEQUENCE [LARGE SCALE GENOMIC DNA]</scope>
    <source>
        <strain evidence="2 3">DSM 11589</strain>
    </source>
</reference>
<keyword evidence="1" id="KW-1133">Transmembrane helix</keyword>
<evidence type="ECO:0000313" key="2">
    <source>
        <dbReference type="EMBL" id="SIS37568.1"/>
    </source>
</evidence>
<keyword evidence="3" id="KW-1185">Reference proteome</keyword>